<dbReference type="Proteomes" id="UP000298653">
    <property type="component" value="Chromosome"/>
</dbReference>
<dbReference type="Gene3D" id="3.30.565.60">
    <property type="match status" value="1"/>
</dbReference>
<dbReference type="EMBL" id="CP040058">
    <property type="protein sequence ID" value="QCP35896.1"/>
    <property type="molecule type" value="Genomic_DNA"/>
</dbReference>
<evidence type="ECO:0000313" key="2">
    <source>
        <dbReference type="Proteomes" id="UP000298653"/>
    </source>
</evidence>
<gene>
    <name evidence="1" type="ORF">AR1Y2_2442</name>
</gene>
<dbReference type="PANTHER" id="PTHR30595">
    <property type="entry name" value="GLPR-RELATED TRANSCRIPTIONAL REPRESSOR"/>
    <property type="match status" value="1"/>
</dbReference>
<dbReference type="InterPro" id="IPR038475">
    <property type="entry name" value="RecG_C_sf"/>
</dbReference>
<dbReference type="AlphaFoldDB" id="A0A4P8IET3"/>
<dbReference type="InterPro" id="IPR036388">
    <property type="entry name" value="WH-like_DNA-bd_sf"/>
</dbReference>
<dbReference type="PANTHER" id="PTHR30595:SF6">
    <property type="entry name" value="SCHLAFEN ALBA-2 DOMAIN-CONTAINING PROTEIN"/>
    <property type="match status" value="1"/>
</dbReference>
<dbReference type="Pfam" id="PF13749">
    <property type="entry name" value="HATPase_c_4"/>
    <property type="match status" value="1"/>
</dbReference>
<protein>
    <submittedName>
        <fullName evidence="1">ATP-dependent DNA helicase RecG</fullName>
    </submittedName>
</protein>
<dbReference type="SUPFAM" id="SSF46785">
    <property type="entry name" value="Winged helix' DNA-binding domain"/>
    <property type="match status" value="1"/>
</dbReference>
<accession>A0A4P8IET3</accession>
<dbReference type="OrthoDB" id="9807907at2"/>
<dbReference type="Gene3D" id="1.10.10.10">
    <property type="entry name" value="Winged helix-like DNA-binding domain superfamily/Winged helix DNA-binding domain"/>
    <property type="match status" value="1"/>
</dbReference>
<dbReference type="InterPro" id="IPR036390">
    <property type="entry name" value="WH_DNA-bd_sf"/>
</dbReference>
<keyword evidence="2" id="KW-1185">Reference proteome</keyword>
<sequence>MYVENANRASQDAFITPENLEPNPKNPVIASFFRNIGYADQLGSGVRNLFKYCKYYSGNEPEFVEGDVFRIVVPLDDGYSFDIGRGPDVLQATTQANQTTEQAIIDLLKQRPDLSQKQLDCLLNMNLNTVKYYMKKMRNNGSLQREGSSQKGLWIVK</sequence>
<reference evidence="1 2" key="1">
    <citation type="submission" date="2019-05" db="EMBL/GenBank/DDBJ databases">
        <title>Complete genome sequencing of Anaerostipes rhamnosivorans.</title>
        <authorList>
            <person name="Bui T.P.N."/>
            <person name="de Vos W.M."/>
        </authorList>
    </citation>
    <scope>NUCLEOTIDE SEQUENCE [LARGE SCALE GENOMIC DNA]</scope>
    <source>
        <strain evidence="1 2">1y2</strain>
    </source>
</reference>
<keyword evidence="1" id="KW-0347">Helicase</keyword>
<name>A0A4P8IET3_9FIRM</name>
<keyword evidence="1" id="KW-0547">Nucleotide-binding</keyword>
<evidence type="ECO:0000313" key="1">
    <source>
        <dbReference type="EMBL" id="QCP35896.1"/>
    </source>
</evidence>
<keyword evidence="1" id="KW-0378">Hydrolase</keyword>
<proteinExistence type="predicted"/>
<keyword evidence="1" id="KW-0067">ATP-binding</keyword>
<dbReference type="GO" id="GO:0004386">
    <property type="term" value="F:helicase activity"/>
    <property type="evidence" value="ECO:0007669"/>
    <property type="project" value="UniProtKB-KW"/>
</dbReference>
<organism evidence="1 2">
    <name type="scientific">Anaerostipes rhamnosivorans</name>
    <dbReference type="NCBI Taxonomy" id="1229621"/>
    <lineage>
        <taxon>Bacteria</taxon>
        <taxon>Bacillati</taxon>
        <taxon>Bacillota</taxon>
        <taxon>Clostridia</taxon>
        <taxon>Lachnospirales</taxon>
        <taxon>Lachnospiraceae</taxon>
        <taxon>Anaerostipes</taxon>
    </lineage>
</organism>
<dbReference type="KEGG" id="arf:AR1Y2_2442"/>